<dbReference type="InterPro" id="IPR001226">
    <property type="entry name" value="Flavodoxin_CS"/>
</dbReference>
<dbReference type="InterPro" id="IPR001433">
    <property type="entry name" value="OxRdtase_FAD/NAD-bd"/>
</dbReference>
<keyword evidence="5 14" id="KW-0285">Flavoprotein</keyword>
<keyword evidence="18" id="KW-1185">Reference proteome</keyword>
<dbReference type="SUPFAM" id="SSF63380">
    <property type="entry name" value="Riboflavin synthase domain-like"/>
    <property type="match status" value="1"/>
</dbReference>
<dbReference type="SUPFAM" id="SSF48264">
    <property type="entry name" value="Cytochrome P450"/>
    <property type="match status" value="1"/>
</dbReference>
<dbReference type="CDD" id="cd11068">
    <property type="entry name" value="CYP120A1"/>
    <property type="match status" value="1"/>
</dbReference>
<evidence type="ECO:0000256" key="8">
    <source>
        <dbReference type="ARBA" id="ARBA00022827"/>
    </source>
</evidence>
<comment type="caution">
    <text evidence="17">The sequence shown here is derived from an EMBL/GenBank/DDBJ whole genome shotgun (WGS) entry which is preliminary data.</text>
</comment>
<evidence type="ECO:0000256" key="14">
    <source>
        <dbReference type="PIRNR" id="PIRNR000209"/>
    </source>
</evidence>
<evidence type="ECO:0000256" key="11">
    <source>
        <dbReference type="ARBA" id="ARBA00023002"/>
    </source>
</evidence>
<evidence type="ECO:0000256" key="9">
    <source>
        <dbReference type="ARBA" id="ARBA00022857"/>
    </source>
</evidence>
<dbReference type="InterPro" id="IPR017927">
    <property type="entry name" value="FAD-bd_FR_type"/>
</dbReference>
<dbReference type="Proteomes" id="UP001390339">
    <property type="component" value="Unassembled WGS sequence"/>
</dbReference>
<evidence type="ECO:0000256" key="4">
    <source>
        <dbReference type="ARBA" id="ARBA00022617"/>
    </source>
</evidence>
<evidence type="ECO:0000256" key="10">
    <source>
        <dbReference type="ARBA" id="ARBA00022982"/>
    </source>
</evidence>
<keyword evidence="12 14" id="KW-0408">Iron</keyword>
<dbReference type="InterPro" id="IPR039261">
    <property type="entry name" value="FNR_nucleotide-bd"/>
</dbReference>
<feature type="domain" description="Flavodoxin-like" evidence="15">
    <location>
        <begin position="501"/>
        <end position="641"/>
    </location>
</feature>
<dbReference type="InterPro" id="IPR017972">
    <property type="entry name" value="Cyt_P450_CS"/>
</dbReference>
<keyword evidence="4 14" id="KW-0349">Heme</keyword>
<dbReference type="Gene3D" id="1.20.990.10">
    <property type="entry name" value="NADPH-cytochrome p450 Reductase, Chain A, domain 3"/>
    <property type="match status" value="1"/>
</dbReference>
<dbReference type="EC" id="1.6.2.4" evidence="14"/>
<feature type="domain" description="FAD-binding FR-type" evidence="16">
    <location>
        <begin position="677"/>
        <end position="906"/>
    </location>
</feature>
<dbReference type="PRINTS" id="PR00463">
    <property type="entry name" value="EP450I"/>
</dbReference>
<accession>A0ABR2IUC3</accession>
<dbReference type="PROSITE" id="PS00086">
    <property type="entry name" value="CYTOCHROME_P450"/>
    <property type="match status" value="1"/>
</dbReference>
<dbReference type="EC" id="1.14.14.1" evidence="14"/>
<dbReference type="Pfam" id="PF00258">
    <property type="entry name" value="Flavodoxin_1"/>
    <property type="match status" value="1"/>
</dbReference>
<comment type="catalytic activity">
    <reaction evidence="14">
        <text>2 oxidized [cytochrome P450] + NADPH = 2 reduced [cytochrome P450] + NADP(+) + H(+)</text>
        <dbReference type="Rhea" id="RHEA:24040"/>
        <dbReference type="Rhea" id="RHEA-COMP:14627"/>
        <dbReference type="Rhea" id="RHEA-COMP:14628"/>
        <dbReference type="ChEBI" id="CHEBI:15378"/>
        <dbReference type="ChEBI" id="CHEBI:55376"/>
        <dbReference type="ChEBI" id="CHEBI:57783"/>
        <dbReference type="ChEBI" id="CHEBI:58349"/>
        <dbReference type="ChEBI" id="CHEBI:60344"/>
        <dbReference type="EC" id="1.6.2.4"/>
    </reaction>
</comment>
<dbReference type="InterPro" id="IPR003097">
    <property type="entry name" value="CysJ-like_FAD-binding"/>
</dbReference>
<dbReference type="PROSITE" id="PS51384">
    <property type="entry name" value="FAD_FR"/>
    <property type="match status" value="1"/>
</dbReference>
<dbReference type="Gene3D" id="2.40.30.10">
    <property type="entry name" value="Translation factors"/>
    <property type="match status" value="1"/>
</dbReference>
<evidence type="ECO:0000259" key="16">
    <source>
        <dbReference type="PROSITE" id="PS51384"/>
    </source>
</evidence>
<evidence type="ECO:0000256" key="6">
    <source>
        <dbReference type="ARBA" id="ARBA00022643"/>
    </source>
</evidence>
<dbReference type="CDD" id="cd06206">
    <property type="entry name" value="bifunctional_CYPOR"/>
    <property type="match status" value="1"/>
</dbReference>
<dbReference type="InterPro" id="IPR023173">
    <property type="entry name" value="NADPH_Cyt_P450_Rdtase_alpha"/>
</dbReference>
<dbReference type="EMBL" id="JAPCWZ010000004">
    <property type="protein sequence ID" value="KAK8868402.1"/>
    <property type="molecule type" value="Genomic_DNA"/>
</dbReference>
<comment type="cofactor">
    <cofactor evidence="14">
        <name>FAD</name>
        <dbReference type="ChEBI" id="CHEBI:57692"/>
    </cofactor>
    <cofactor evidence="14">
        <name>FMN</name>
        <dbReference type="ChEBI" id="CHEBI:58210"/>
    </cofactor>
</comment>
<keyword evidence="7 14" id="KW-0479">Metal-binding</keyword>
<evidence type="ECO:0000256" key="13">
    <source>
        <dbReference type="ARBA" id="ARBA00023033"/>
    </source>
</evidence>
<dbReference type="SUPFAM" id="SSF52218">
    <property type="entry name" value="Flavoproteins"/>
    <property type="match status" value="1"/>
</dbReference>
<organism evidence="17 18">
    <name type="scientific">Apiospora arundinis</name>
    <dbReference type="NCBI Taxonomy" id="335852"/>
    <lineage>
        <taxon>Eukaryota</taxon>
        <taxon>Fungi</taxon>
        <taxon>Dikarya</taxon>
        <taxon>Ascomycota</taxon>
        <taxon>Pezizomycotina</taxon>
        <taxon>Sordariomycetes</taxon>
        <taxon>Xylariomycetidae</taxon>
        <taxon>Amphisphaeriales</taxon>
        <taxon>Apiosporaceae</taxon>
        <taxon>Apiospora</taxon>
    </lineage>
</organism>
<keyword evidence="3 14" id="KW-0813">Transport</keyword>
<evidence type="ECO:0000256" key="7">
    <source>
        <dbReference type="ARBA" id="ARBA00022723"/>
    </source>
</evidence>
<dbReference type="PRINTS" id="PR00385">
    <property type="entry name" value="P450"/>
</dbReference>
<dbReference type="InterPro" id="IPR023206">
    <property type="entry name" value="Bifunctional_P450_P450_red"/>
</dbReference>
<keyword evidence="9 14" id="KW-0521">NADP</keyword>
<dbReference type="PANTHER" id="PTHR19384:SF127">
    <property type="entry name" value="BIFUNCTIONAL CYTOCHROME P450_NADPH--P450 REDUCTASE"/>
    <property type="match status" value="1"/>
</dbReference>
<keyword evidence="8 14" id="KW-0274">FAD</keyword>
<proteinExistence type="inferred from homology"/>
<dbReference type="Pfam" id="PF00175">
    <property type="entry name" value="NAD_binding_1"/>
    <property type="match status" value="1"/>
</dbReference>
<dbReference type="Gene3D" id="3.40.50.360">
    <property type="match status" value="1"/>
</dbReference>
<dbReference type="PIRSF" id="PIRSF000209">
    <property type="entry name" value="Bifunctional_P450_P450R"/>
    <property type="match status" value="1"/>
</dbReference>
<evidence type="ECO:0000256" key="3">
    <source>
        <dbReference type="ARBA" id="ARBA00022448"/>
    </source>
</evidence>
<dbReference type="Gene3D" id="3.40.50.80">
    <property type="entry name" value="Nucleotide-binding domain of ferredoxin-NADP reductase (FNR) module"/>
    <property type="match status" value="1"/>
</dbReference>
<evidence type="ECO:0000256" key="5">
    <source>
        <dbReference type="ARBA" id="ARBA00022630"/>
    </source>
</evidence>
<name>A0ABR2IUC3_9PEZI</name>
<dbReference type="InterPro" id="IPR036396">
    <property type="entry name" value="Cyt_P450_sf"/>
</dbReference>
<dbReference type="InterPro" id="IPR029039">
    <property type="entry name" value="Flavoprotein-like_sf"/>
</dbReference>
<evidence type="ECO:0000256" key="12">
    <source>
        <dbReference type="ARBA" id="ARBA00023004"/>
    </source>
</evidence>
<protein>
    <recommendedName>
        <fullName evidence="14">Bifunctional cytochrome P450/NADPH--P450 reductase</fullName>
    </recommendedName>
    <domain>
        <recommendedName>
            <fullName evidence="14">Cytochrome P450</fullName>
            <ecNumber evidence="14">1.14.14.1</ecNumber>
        </recommendedName>
    </domain>
    <domain>
        <recommendedName>
            <fullName evidence="14">NADPH--cytochrome P450 reductase</fullName>
            <ecNumber evidence="14">1.6.2.4</ecNumber>
        </recommendedName>
    </domain>
</protein>
<dbReference type="PROSITE" id="PS50902">
    <property type="entry name" value="FLAVODOXIN_LIKE"/>
    <property type="match status" value="1"/>
</dbReference>
<comment type="cofactor">
    <cofactor evidence="1 14">
        <name>heme</name>
        <dbReference type="ChEBI" id="CHEBI:30413"/>
    </cofactor>
</comment>
<evidence type="ECO:0000313" key="17">
    <source>
        <dbReference type="EMBL" id="KAK8868402.1"/>
    </source>
</evidence>
<dbReference type="Pfam" id="PF00067">
    <property type="entry name" value="p450"/>
    <property type="match status" value="1"/>
</dbReference>
<keyword evidence="11 14" id="KW-0560">Oxidoreductase</keyword>
<dbReference type="InterPro" id="IPR001128">
    <property type="entry name" value="Cyt_P450"/>
</dbReference>
<dbReference type="PANTHER" id="PTHR19384">
    <property type="entry name" value="NITRIC OXIDE SYNTHASE-RELATED"/>
    <property type="match status" value="1"/>
</dbReference>
<dbReference type="Pfam" id="PF00667">
    <property type="entry name" value="FAD_binding_1"/>
    <property type="match status" value="1"/>
</dbReference>
<evidence type="ECO:0000256" key="2">
    <source>
        <dbReference type="ARBA" id="ARBA00010018"/>
    </source>
</evidence>
<dbReference type="SUPFAM" id="SSF52343">
    <property type="entry name" value="Ferredoxin reductase-like, C-terminal NADP-linked domain"/>
    <property type="match status" value="1"/>
</dbReference>
<dbReference type="InterPro" id="IPR002401">
    <property type="entry name" value="Cyt_P450_E_grp-I"/>
</dbReference>
<sequence length="1067" mass="118747">MSEPVPGPPSLPLLGNLMDVDPNFSLKSLLDLAEKYGPIYKLNLGGDDRIFISSHELVDQVCSQSIFTKMPVGSIAQLRPVVRDAMFTAYTSEENWSIAHRTLVPAFGLFPIQDMFDEMHDVASQLVLKWARYGPTNSINVTSDFTRLTLDTIGLTAMGTRFNSFYKDELHPFVKAFGNLLTEASLRSNRPQWYSQLMWTANRKFEENAAFVKKVAGEVIADRRANPTDKKDLLNSMLRGKDPLTGNKLTDECIENNMITFLFAGHETTSGLLSFLFAYLIEDKEVYANLQREVDTVLGRGPITVDHIRELKYTKACIRETLRLQPTGPVIALGAKDKNPSVPVSLGGKWSIRSDQTILILLPKLHRDPSVYGPDAEAFRPERMLEENFKKLPKHAWKPFGNGQRACIGNEFAMQEVILIVAMLIQNFEFSFVNPNYKLEIQQALTIKPKDLFIHARLRPGIDVSSLETIMFSKNGFNSIIDGSTPGKCSKASAAEPERHLFIFYGSNRGTTERLAHALAATASRYGFHGTARSLDEATGDIPRNGPVIFITASYEGEPPDNALKFFEWMSGLEGKALLGVKYAVFGCGNRDWADTFQKIPTLLDSLLAQHGAERFGTRGLADVAEGDTFEKFKEWVNSEVWPSISSHHVGTNGRENGSSQLEIAVGSQTRARSFGSVGPNAKVRELKPLNASEVRPKYHMDIGLADGVHYEVGDYIEILPFNHRNLVERMMKALALPADATFTIRTDGPVTLPIGTPVSAYEIFGAHVELDHPSSIKQIETLSQHCTSAEDGKRLAAMAQLNTAAWQVTRRPSVLQLLEAFPTLSIPIPQLLVMLPPVRPRQYSISSSPLASPSGCTITWSLIVSQAEGDEEAHFGLASHYLATLKPGDTFTLSVKQGRRGFQLPTNPIATPLIMICAGSGLAPFRAFIQHRAEMLKREGTLKLAPALLFIGCRTTQDALYVSELEAWERLGVVRAYYAYSREEQKSSGCRYAQDRVWAHREEVYRLWEDGGKVYVCGSHELNEGVVKVIKKICSPATAMVNGEAQDWWNRMKRERYAVDIFEATN</sequence>
<evidence type="ECO:0000313" key="18">
    <source>
        <dbReference type="Proteomes" id="UP001390339"/>
    </source>
</evidence>
<evidence type="ECO:0000259" key="15">
    <source>
        <dbReference type="PROSITE" id="PS50902"/>
    </source>
</evidence>
<dbReference type="PROSITE" id="PS00201">
    <property type="entry name" value="FLAVODOXIN"/>
    <property type="match status" value="1"/>
</dbReference>
<dbReference type="InterPro" id="IPR008254">
    <property type="entry name" value="Flavodoxin/NO_synth"/>
</dbReference>
<keyword evidence="10 14" id="KW-0249">Electron transport</keyword>
<dbReference type="InterPro" id="IPR017938">
    <property type="entry name" value="Riboflavin_synthase-like_b-brl"/>
</dbReference>
<evidence type="ECO:0000256" key="1">
    <source>
        <dbReference type="ARBA" id="ARBA00001971"/>
    </source>
</evidence>
<reference evidence="17 18" key="1">
    <citation type="journal article" date="2024" name="IMA Fungus">
        <title>Apiospora arundinis, a panoply of carbohydrate-active enzymes and secondary metabolites.</title>
        <authorList>
            <person name="Sorensen T."/>
            <person name="Petersen C."/>
            <person name="Muurmann A.T."/>
            <person name="Christiansen J.V."/>
            <person name="Brundto M.L."/>
            <person name="Overgaard C.K."/>
            <person name="Boysen A.T."/>
            <person name="Wollenberg R.D."/>
            <person name="Larsen T.O."/>
            <person name="Sorensen J.L."/>
            <person name="Nielsen K.L."/>
            <person name="Sondergaard T.E."/>
        </authorList>
    </citation>
    <scope>NUCLEOTIDE SEQUENCE [LARGE SCALE GENOMIC DNA]</scope>
    <source>
        <strain evidence="17 18">AAU 773</strain>
    </source>
</reference>
<gene>
    <name evidence="17" type="ORF">PGQ11_006980</name>
</gene>
<comment type="catalytic activity">
    <reaction evidence="14">
        <text>an organic molecule + reduced [NADPH--hemoprotein reductase] + O2 = an alcohol + oxidized [NADPH--hemoprotein reductase] + H2O + H(+)</text>
        <dbReference type="Rhea" id="RHEA:17149"/>
        <dbReference type="Rhea" id="RHEA-COMP:11964"/>
        <dbReference type="Rhea" id="RHEA-COMP:11965"/>
        <dbReference type="ChEBI" id="CHEBI:15377"/>
        <dbReference type="ChEBI" id="CHEBI:15378"/>
        <dbReference type="ChEBI" id="CHEBI:15379"/>
        <dbReference type="ChEBI" id="CHEBI:30879"/>
        <dbReference type="ChEBI" id="CHEBI:57618"/>
        <dbReference type="ChEBI" id="CHEBI:58210"/>
        <dbReference type="ChEBI" id="CHEBI:142491"/>
        <dbReference type="EC" id="1.14.14.1"/>
    </reaction>
</comment>
<comment type="similarity">
    <text evidence="2 14">In the N-terminal section; belongs to the cytochrome P450 family.</text>
</comment>
<dbReference type="Gene3D" id="1.10.630.10">
    <property type="entry name" value="Cytochrome P450"/>
    <property type="match status" value="1"/>
</dbReference>
<keyword evidence="13 14" id="KW-0503">Monooxygenase</keyword>
<keyword evidence="6 14" id="KW-0288">FMN</keyword>